<feature type="signal peptide" evidence="1">
    <location>
        <begin position="1"/>
        <end position="25"/>
    </location>
</feature>
<gene>
    <name evidence="2" type="ORF">SVIM_LOCUS435743</name>
</gene>
<reference evidence="2" key="1">
    <citation type="submission" date="2019-03" db="EMBL/GenBank/DDBJ databases">
        <authorList>
            <person name="Mank J."/>
            <person name="Almeida P."/>
        </authorList>
    </citation>
    <scope>NUCLEOTIDE SEQUENCE</scope>
    <source>
        <strain evidence="2">78183</strain>
    </source>
</reference>
<evidence type="ECO:0000256" key="1">
    <source>
        <dbReference type="SAM" id="SignalP"/>
    </source>
</evidence>
<name>A0A6N2N0G8_SALVM</name>
<keyword evidence="1" id="KW-0732">Signal</keyword>
<dbReference type="EMBL" id="CAADRP010002029">
    <property type="protein sequence ID" value="VFU59220.1"/>
    <property type="molecule type" value="Genomic_DNA"/>
</dbReference>
<feature type="chain" id="PRO_5026943965" evidence="1">
    <location>
        <begin position="26"/>
        <end position="83"/>
    </location>
</feature>
<proteinExistence type="predicted"/>
<dbReference type="AlphaFoldDB" id="A0A6N2N0G8"/>
<sequence length="83" mass="9106">MPSYEILAHYLLAAQLFRILATASAFGLNCIVTSKPVMELIGDGVYASKKQAQKLLDHGNTICRRKPAHILACFVSCRSCCSF</sequence>
<organism evidence="2">
    <name type="scientific">Salix viminalis</name>
    <name type="common">Common osier</name>
    <name type="synonym">Basket willow</name>
    <dbReference type="NCBI Taxonomy" id="40686"/>
    <lineage>
        <taxon>Eukaryota</taxon>
        <taxon>Viridiplantae</taxon>
        <taxon>Streptophyta</taxon>
        <taxon>Embryophyta</taxon>
        <taxon>Tracheophyta</taxon>
        <taxon>Spermatophyta</taxon>
        <taxon>Magnoliopsida</taxon>
        <taxon>eudicotyledons</taxon>
        <taxon>Gunneridae</taxon>
        <taxon>Pentapetalae</taxon>
        <taxon>rosids</taxon>
        <taxon>fabids</taxon>
        <taxon>Malpighiales</taxon>
        <taxon>Salicaceae</taxon>
        <taxon>Saliceae</taxon>
        <taxon>Salix</taxon>
    </lineage>
</organism>
<protein>
    <submittedName>
        <fullName evidence="2">Uncharacterized protein</fullName>
    </submittedName>
</protein>
<accession>A0A6N2N0G8</accession>
<evidence type="ECO:0000313" key="2">
    <source>
        <dbReference type="EMBL" id="VFU59220.1"/>
    </source>
</evidence>